<evidence type="ECO:0000313" key="1">
    <source>
        <dbReference type="EMBL" id="CAE0141928.1"/>
    </source>
</evidence>
<accession>A0A7S3BQ19</accession>
<dbReference type="EMBL" id="HBHX01061649">
    <property type="protein sequence ID" value="CAE0141928.1"/>
    <property type="molecule type" value="Transcribed_RNA"/>
</dbReference>
<reference evidence="1" key="1">
    <citation type="submission" date="2021-01" db="EMBL/GenBank/DDBJ databases">
        <authorList>
            <person name="Corre E."/>
            <person name="Pelletier E."/>
            <person name="Niang G."/>
            <person name="Scheremetjew M."/>
            <person name="Finn R."/>
            <person name="Kale V."/>
            <person name="Holt S."/>
            <person name="Cochrane G."/>
            <person name="Meng A."/>
            <person name="Brown T."/>
            <person name="Cohen L."/>
        </authorList>
    </citation>
    <scope>NUCLEOTIDE SEQUENCE</scope>
    <source>
        <strain evidence="1">CCMP281</strain>
    </source>
</reference>
<proteinExistence type="predicted"/>
<dbReference type="AlphaFoldDB" id="A0A7S3BQ19"/>
<sequence>MAMRLWLTRVRFLSWRFEQLARGLPYRLSFTMPKPYQKNCTKGVLTPWKKCVAPINSEALSQAGLVHDRVRVRRERSWSYCMLTDREWKDQLHMRHSIVSRSCIARWRNRTRCASLICKPEEASCTCANDKCEIMAAAGLLCPATKLCASGYKCACQFGNLRDCADGGDQQLLRGDDAVSPLWKPHRKNTFDMYYDFDFGRPDRLPLPLVVYGTRKTHPLLKPLVQCTSCTLGLDQFYPTYSAQNGFIVKSPGKQACWCDKLCATKMCNNHTTLLSNATGSVLLEKHIPNDGKRGRVLLNRK</sequence>
<protein>
    <submittedName>
        <fullName evidence="1">Uncharacterized protein</fullName>
    </submittedName>
</protein>
<organism evidence="1">
    <name type="scientific">Haptolina ericina</name>
    <dbReference type="NCBI Taxonomy" id="156174"/>
    <lineage>
        <taxon>Eukaryota</taxon>
        <taxon>Haptista</taxon>
        <taxon>Haptophyta</taxon>
        <taxon>Prymnesiophyceae</taxon>
        <taxon>Prymnesiales</taxon>
        <taxon>Prymnesiaceae</taxon>
        <taxon>Haptolina</taxon>
    </lineage>
</organism>
<gene>
    <name evidence="1" type="ORF">HERI1096_LOCUS34067</name>
</gene>
<name>A0A7S3BQ19_9EUKA</name>